<proteinExistence type="predicted"/>
<accession>A0AAN5CGW1</accession>
<name>A0AAN5CGW1_9BILA</name>
<feature type="non-terminal residue" evidence="1">
    <location>
        <position position="145"/>
    </location>
</feature>
<evidence type="ECO:0000313" key="1">
    <source>
        <dbReference type="EMBL" id="GMR43789.1"/>
    </source>
</evidence>
<dbReference type="EMBL" id="BTRK01000003">
    <property type="protein sequence ID" value="GMR43789.1"/>
    <property type="molecule type" value="Genomic_DNA"/>
</dbReference>
<sequence length="145" mass="16715">SKSPLLIVEEWSRKSYDFSVRENDTLNGLFMKLFDVNSAILQNSEHRIIQRALENLNGKRSKYQRFENTNEKSIQSVMYGIVESLHLTIVHLLEQGDPSEKAQFIVEQWKRKMSVFSTLSNDSLVSLCLEAFDVMSLILKSAQQS</sequence>
<comment type="caution">
    <text evidence="1">The sequence shown here is derived from an EMBL/GenBank/DDBJ whole genome shotgun (WGS) entry which is preliminary data.</text>
</comment>
<dbReference type="Proteomes" id="UP001328107">
    <property type="component" value="Unassembled WGS sequence"/>
</dbReference>
<reference evidence="2" key="1">
    <citation type="submission" date="2022-10" db="EMBL/GenBank/DDBJ databases">
        <title>Genome assembly of Pristionchus species.</title>
        <authorList>
            <person name="Yoshida K."/>
            <person name="Sommer R.J."/>
        </authorList>
    </citation>
    <scope>NUCLEOTIDE SEQUENCE [LARGE SCALE GENOMIC DNA]</scope>
    <source>
        <strain evidence="2">RS5460</strain>
    </source>
</reference>
<dbReference type="AlphaFoldDB" id="A0AAN5CGW1"/>
<evidence type="ECO:0000313" key="2">
    <source>
        <dbReference type="Proteomes" id="UP001328107"/>
    </source>
</evidence>
<gene>
    <name evidence="1" type="ORF">PMAYCL1PPCAC_13984</name>
</gene>
<organism evidence="1 2">
    <name type="scientific">Pristionchus mayeri</name>
    <dbReference type="NCBI Taxonomy" id="1317129"/>
    <lineage>
        <taxon>Eukaryota</taxon>
        <taxon>Metazoa</taxon>
        <taxon>Ecdysozoa</taxon>
        <taxon>Nematoda</taxon>
        <taxon>Chromadorea</taxon>
        <taxon>Rhabditida</taxon>
        <taxon>Rhabditina</taxon>
        <taxon>Diplogasteromorpha</taxon>
        <taxon>Diplogasteroidea</taxon>
        <taxon>Neodiplogasteridae</taxon>
        <taxon>Pristionchus</taxon>
    </lineage>
</organism>
<feature type="non-terminal residue" evidence="1">
    <location>
        <position position="1"/>
    </location>
</feature>
<protein>
    <submittedName>
        <fullName evidence="1">Uncharacterized protein</fullName>
    </submittedName>
</protein>
<keyword evidence="2" id="KW-1185">Reference proteome</keyword>